<organism evidence="2 3">
    <name type="scientific">Prorocentrum cordatum</name>
    <dbReference type="NCBI Taxonomy" id="2364126"/>
    <lineage>
        <taxon>Eukaryota</taxon>
        <taxon>Sar</taxon>
        <taxon>Alveolata</taxon>
        <taxon>Dinophyceae</taxon>
        <taxon>Prorocentrales</taxon>
        <taxon>Prorocentraceae</taxon>
        <taxon>Prorocentrum</taxon>
    </lineage>
</organism>
<feature type="compositionally biased region" description="Acidic residues" evidence="1">
    <location>
        <begin position="312"/>
        <end position="326"/>
    </location>
</feature>
<keyword evidence="3" id="KW-1185">Reference proteome</keyword>
<dbReference type="EMBL" id="CAUYUJ010006280">
    <property type="protein sequence ID" value="CAK0816835.1"/>
    <property type="molecule type" value="Genomic_DNA"/>
</dbReference>
<sequence>MVAAADPSQRDCPRAKGTSDPPTLADLCQTHALSIIRYQAQSDVEETARLNKAAKDHSPELSNLERASRANAAEQAMQHCCKHKDARKPDPATATVARALRQHGREGAPTLPIDARPKPLAAPASSTRGPALRSFRSAIEIAVAREHNGTPRTSTKKASVAPGSPSPSPSAALTTTKRRSTRKQSLADLPTPPAAEKPAPKRASVREVDCNRMKLKETDDSGELREFDLAPGERGMRAAVLADGASRTSEITSADFAKWKNPPVNKKPGIKKTSGNNKKPASATGAWRVEGEDPTAVADEEGEGGGEREMGAADEAEGPEEDDDAERELSRAMKGTPPKPAAAKAKPAAAELKAKPAAAELPKAKPA</sequence>
<feature type="region of interest" description="Disordered" evidence="1">
    <location>
        <begin position="1"/>
        <end position="23"/>
    </location>
</feature>
<reference evidence="2" key="1">
    <citation type="submission" date="2023-10" db="EMBL/GenBank/DDBJ databases">
        <authorList>
            <person name="Chen Y."/>
            <person name="Shah S."/>
            <person name="Dougan E. K."/>
            <person name="Thang M."/>
            <person name="Chan C."/>
        </authorList>
    </citation>
    <scope>NUCLEOTIDE SEQUENCE [LARGE SCALE GENOMIC DNA]</scope>
</reference>
<protein>
    <submittedName>
        <fullName evidence="2">Uncharacterized protein</fullName>
    </submittedName>
</protein>
<proteinExistence type="predicted"/>
<feature type="region of interest" description="Disordered" evidence="1">
    <location>
        <begin position="243"/>
        <end position="367"/>
    </location>
</feature>
<dbReference type="Proteomes" id="UP001189429">
    <property type="component" value="Unassembled WGS sequence"/>
</dbReference>
<feature type="compositionally biased region" description="Low complexity" evidence="1">
    <location>
        <begin position="158"/>
        <end position="175"/>
    </location>
</feature>
<evidence type="ECO:0000256" key="1">
    <source>
        <dbReference type="SAM" id="MobiDB-lite"/>
    </source>
</evidence>
<evidence type="ECO:0000313" key="3">
    <source>
        <dbReference type="Proteomes" id="UP001189429"/>
    </source>
</evidence>
<comment type="caution">
    <text evidence="2">The sequence shown here is derived from an EMBL/GenBank/DDBJ whole genome shotgun (WGS) entry which is preliminary data.</text>
</comment>
<feature type="compositionally biased region" description="Low complexity" evidence="1">
    <location>
        <begin position="341"/>
        <end position="361"/>
    </location>
</feature>
<accession>A0ABN9RDS5</accession>
<gene>
    <name evidence="2" type="ORF">PCOR1329_LOCUS19618</name>
</gene>
<evidence type="ECO:0000313" key="2">
    <source>
        <dbReference type="EMBL" id="CAK0816835.1"/>
    </source>
</evidence>
<feature type="non-terminal residue" evidence="2">
    <location>
        <position position="367"/>
    </location>
</feature>
<feature type="compositionally biased region" description="Basic and acidic residues" evidence="1">
    <location>
        <begin position="204"/>
        <end position="225"/>
    </location>
</feature>
<feature type="region of interest" description="Disordered" evidence="1">
    <location>
        <begin position="53"/>
        <end position="225"/>
    </location>
</feature>
<name>A0ABN9RDS5_9DINO</name>